<name>A0ABQ3QLE9_9ACTN</name>
<dbReference type="PANTHER" id="PTHR38096">
    <property type="entry name" value="ENTEROBACTIN SYNTHASE COMPONENT D"/>
    <property type="match status" value="1"/>
</dbReference>
<dbReference type="Pfam" id="PF17837">
    <property type="entry name" value="4PPT_N"/>
    <property type="match status" value="1"/>
</dbReference>
<dbReference type="Pfam" id="PF01648">
    <property type="entry name" value="ACPS"/>
    <property type="match status" value="1"/>
</dbReference>
<sequence>MIEHVLPRPVVVAEHFGDTPDEGLFPEERALMAGVGAGRRREFTTVRHCARLALRELGVAPAPLLPDAEGAPRWPAGTVGSMTHCRGYRAAVAARRAEVRALGIDAEPHRPLREGVLASVALPEERAHQAALVRLDAAIRWDRLLFCAKEATFKAWFPGNARAGPVRPSSLHDIHVILRPAVPDRHRNGGTFHAQVLPGRPGATAFQGHWLATENFLLTAVAVPAPPPGRL</sequence>
<dbReference type="EMBL" id="BNDY01000005">
    <property type="protein sequence ID" value="GHI38097.1"/>
    <property type="molecule type" value="Genomic_DNA"/>
</dbReference>
<evidence type="ECO:0000259" key="2">
    <source>
        <dbReference type="Pfam" id="PF01648"/>
    </source>
</evidence>
<evidence type="ECO:0000259" key="3">
    <source>
        <dbReference type="Pfam" id="PF17837"/>
    </source>
</evidence>
<dbReference type="Proteomes" id="UP001050808">
    <property type="component" value="Unassembled WGS sequence"/>
</dbReference>
<evidence type="ECO:0000256" key="1">
    <source>
        <dbReference type="ARBA" id="ARBA00022679"/>
    </source>
</evidence>
<proteinExistence type="predicted"/>
<keyword evidence="1 4" id="KW-0808">Transferase</keyword>
<gene>
    <name evidence="4" type="ORF">Sviol_25050</name>
</gene>
<dbReference type="PANTHER" id="PTHR38096:SF1">
    <property type="entry name" value="ENTEROBACTIN SYNTHASE COMPONENT D"/>
    <property type="match status" value="1"/>
</dbReference>
<protein>
    <submittedName>
        <fullName evidence="4">4'-phosphopantetheinyl transferase</fullName>
    </submittedName>
</protein>
<dbReference type="RefSeq" id="WP_308433929.1">
    <property type="nucleotide sequence ID" value="NZ_BMUA01000006.1"/>
</dbReference>
<dbReference type="InterPro" id="IPR037143">
    <property type="entry name" value="4-PPantetheinyl_Trfase_dom_sf"/>
</dbReference>
<accession>A0ABQ3QLE9</accession>
<dbReference type="GO" id="GO:0016740">
    <property type="term" value="F:transferase activity"/>
    <property type="evidence" value="ECO:0007669"/>
    <property type="project" value="UniProtKB-KW"/>
</dbReference>
<comment type="caution">
    <text evidence="4">The sequence shown here is derived from an EMBL/GenBank/DDBJ whole genome shotgun (WGS) entry which is preliminary data.</text>
</comment>
<dbReference type="InterPro" id="IPR008278">
    <property type="entry name" value="4-PPantetheinyl_Trfase_dom"/>
</dbReference>
<dbReference type="InterPro" id="IPR003542">
    <property type="entry name" value="Enbac_synth_compD-like"/>
</dbReference>
<reference evidence="4" key="1">
    <citation type="submission" date="2024-05" db="EMBL/GenBank/DDBJ databases">
        <title>Whole genome shotgun sequence of Streptomyces violascens NBRC 12920.</title>
        <authorList>
            <person name="Komaki H."/>
            <person name="Tamura T."/>
        </authorList>
    </citation>
    <scope>NUCLEOTIDE SEQUENCE</scope>
    <source>
        <strain evidence="4">NBRC 12920</strain>
    </source>
</reference>
<dbReference type="InterPro" id="IPR041354">
    <property type="entry name" value="4PPT_N"/>
</dbReference>
<feature type="domain" description="4'-phosphopantetheinyl transferase N-terminal" evidence="3">
    <location>
        <begin position="27"/>
        <end position="94"/>
    </location>
</feature>
<organism evidence="4 5">
    <name type="scientific">Streptomyces violascens</name>
    <dbReference type="NCBI Taxonomy" id="67381"/>
    <lineage>
        <taxon>Bacteria</taxon>
        <taxon>Bacillati</taxon>
        <taxon>Actinomycetota</taxon>
        <taxon>Actinomycetes</taxon>
        <taxon>Kitasatosporales</taxon>
        <taxon>Streptomycetaceae</taxon>
        <taxon>Streptomyces</taxon>
    </lineage>
</organism>
<evidence type="ECO:0000313" key="4">
    <source>
        <dbReference type="EMBL" id="GHI38097.1"/>
    </source>
</evidence>
<dbReference type="SUPFAM" id="SSF56214">
    <property type="entry name" value="4'-phosphopantetheinyl transferase"/>
    <property type="match status" value="1"/>
</dbReference>
<feature type="domain" description="4'-phosphopantetheinyl transferase" evidence="2">
    <location>
        <begin position="102"/>
        <end position="187"/>
    </location>
</feature>
<evidence type="ECO:0000313" key="5">
    <source>
        <dbReference type="Proteomes" id="UP001050808"/>
    </source>
</evidence>
<dbReference type="PRINTS" id="PR01399">
    <property type="entry name" value="ENTSNTHTASED"/>
</dbReference>
<keyword evidence="5" id="KW-1185">Reference proteome</keyword>